<feature type="non-terminal residue" evidence="2">
    <location>
        <position position="241"/>
    </location>
</feature>
<dbReference type="AlphaFoldDB" id="A0A383CB88"/>
<name>A0A383CB88_9ZZZZ</name>
<dbReference type="EMBL" id="UINC01207307">
    <property type="protein sequence ID" value="SVE29333.1"/>
    <property type="molecule type" value="Genomic_DNA"/>
</dbReference>
<proteinExistence type="predicted"/>
<evidence type="ECO:0000256" key="1">
    <source>
        <dbReference type="SAM" id="MobiDB-lite"/>
    </source>
</evidence>
<protein>
    <submittedName>
        <fullName evidence="2">Uncharacterized protein</fullName>
    </submittedName>
</protein>
<gene>
    <name evidence="2" type="ORF">METZ01_LOCUS482187</name>
</gene>
<feature type="non-terminal residue" evidence="2">
    <location>
        <position position="1"/>
    </location>
</feature>
<organism evidence="2">
    <name type="scientific">marine metagenome</name>
    <dbReference type="NCBI Taxonomy" id="408172"/>
    <lineage>
        <taxon>unclassified sequences</taxon>
        <taxon>metagenomes</taxon>
        <taxon>ecological metagenomes</taxon>
    </lineage>
</organism>
<reference evidence="2" key="1">
    <citation type="submission" date="2018-05" db="EMBL/GenBank/DDBJ databases">
        <authorList>
            <person name="Lanie J.A."/>
            <person name="Ng W.-L."/>
            <person name="Kazmierczak K.M."/>
            <person name="Andrzejewski T.M."/>
            <person name="Davidsen T.M."/>
            <person name="Wayne K.J."/>
            <person name="Tettelin H."/>
            <person name="Glass J.I."/>
            <person name="Rusch D."/>
            <person name="Podicherti R."/>
            <person name="Tsui H.-C.T."/>
            <person name="Winkler M.E."/>
        </authorList>
    </citation>
    <scope>NUCLEOTIDE SEQUENCE</scope>
</reference>
<sequence>KKDEVERKRDEEQRKKDQSNQNNSKDKKEAKAKPYYEDNCMFKPEIILKVYGDVEDHKIDSVKKAKEELDITTSGIKVPVYILLWEVEGEKGLDKKSAEILKDFIISKFFPNLSADDGMVKHVTEDIINKVQRETITADYYPESCAAAMFVAATNVLDFKNYLGKIVFHEFHHVWDSSFYANSPQGDRENPAWMNEGMAEYDGLIKSMALNWTNQNYFNTEISNIKSKLISNPSYIDIDKD</sequence>
<feature type="region of interest" description="Disordered" evidence="1">
    <location>
        <begin position="1"/>
        <end position="31"/>
    </location>
</feature>
<evidence type="ECO:0000313" key="2">
    <source>
        <dbReference type="EMBL" id="SVE29333.1"/>
    </source>
</evidence>
<accession>A0A383CB88</accession>